<sequence>MEASEQSGSCNERDIVNSLRKQQLLEYARHHRNNLEHVMQRCLNGLLVEQPADPFVMLLDKVVEHTKSGLSLSHFVCWPHAEDIDCEVVADIRDAKVTVFRARLPHKMVALGLVSNSSGGEPSGAVSSSSFSSSEEAENGTVAEVVGKLSARLQGAFVGAHALDFANLRQCLHKVCGDSLEPDAVALRDALGGMVLEAVGTLLDVAPHEALGAGYRLRGIECAPEMKWREDFRVWQHQWPELLLVVTASGQRKFCVGLTPWAAKVRNHLGRGDPSDKASFVKQGERDSGDMPDMLDDEAVLLRQSRAIFEDGARQTPDDDEYCPPLNAISIVGRLGFEIASKIVDDDLPEEEKKSAKPEKKGKLDKSDRPVVTLAPTAVDLNVFLQQFRSALQIVVPGYCEIQQDLELQPADDDNMDRNQLKSSQFHGCIYGVLFVDADATYNQDTCLYVLDGKDRYEKDLIEYYVSMCHAEPLLRLLVNPLSPRAPSYASGMEELRTMLPSRVVVVGEAQVSTLDEVAPMRMGHLRDLSLSAVGLAAEHDARPGLFLHKHGVYDFDLSREHLPALASFVDVSLALPELSRRFVLPKMPLPELMSSLNPIEKRLRGAWLHSYHRLRASDEKENRTLLTQVRFQSALRRLGYHTDIGQLFRFLDRGKRGSIDVSDLRILDVFDGVADLAEIDAFRLLVCSKVEGSALHHSSLSALFTLWQEVQTSGVATLEEFCRALKRFNIEDTHQALRIFWCLDVNSNGSITAHEFASLHILSSTFQFNRVRKVHNFLVEQFGNLKSAFTHFDKTRQKLLLYEVWLQTMDVELRYPDMEDAQSCFLLLDFDGTKAIRPEDFYLMAVLEEDAYLLKFQALADSICHKHESLDVAFDDFMLHVPTNAAVPRQAVEDDGSTTVSLANPARVSAKCLQVSDFVAGCRRSGFTGAEHVPKLLFGFLDATHSHNITHEQFCLLAQLDGVGVMTHKATLLQDAVCSFRDFVALAVGDDGIGTSPWTALHSGMLKLTLNDL</sequence>
<evidence type="ECO:0008006" key="4">
    <source>
        <dbReference type="Google" id="ProtNLM"/>
    </source>
</evidence>
<dbReference type="PROSITE" id="PS00018">
    <property type="entry name" value="EF_HAND_1"/>
    <property type="match status" value="1"/>
</dbReference>
<proteinExistence type="predicted"/>
<dbReference type="SUPFAM" id="SSF47473">
    <property type="entry name" value="EF-hand"/>
    <property type="match status" value="1"/>
</dbReference>
<dbReference type="InterPro" id="IPR011992">
    <property type="entry name" value="EF-hand-dom_pair"/>
</dbReference>
<feature type="region of interest" description="Disordered" evidence="2">
    <location>
        <begin position="273"/>
        <end position="293"/>
    </location>
</feature>
<evidence type="ECO:0000256" key="2">
    <source>
        <dbReference type="SAM" id="MobiDB-lite"/>
    </source>
</evidence>
<reference evidence="3" key="1">
    <citation type="submission" date="2021-01" db="EMBL/GenBank/DDBJ databases">
        <authorList>
            <person name="Corre E."/>
            <person name="Pelletier E."/>
            <person name="Niang G."/>
            <person name="Scheremetjew M."/>
            <person name="Finn R."/>
            <person name="Kale V."/>
            <person name="Holt S."/>
            <person name="Cochrane G."/>
            <person name="Meng A."/>
            <person name="Brown T."/>
            <person name="Cohen L."/>
        </authorList>
    </citation>
    <scope>NUCLEOTIDE SEQUENCE</scope>
</reference>
<dbReference type="AlphaFoldDB" id="A0A7S1A6V2"/>
<gene>
    <name evidence="3" type="ORF">NSCI0253_LOCUS19057</name>
</gene>
<evidence type="ECO:0000313" key="3">
    <source>
        <dbReference type="EMBL" id="CAD8844707.1"/>
    </source>
</evidence>
<keyword evidence="1" id="KW-0106">Calcium</keyword>
<dbReference type="Gene3D" id="1.10.238.10">
    <property type="entry name" value="EF-hand"/>
    <property type="match status" value="1"/>
</dbReference>
<organism evidence="3">
    <name type="scientific">Noctiluca scintillans</name>
    <name type="common">Sea sparkle</name>
    <name type="synonym">Red tide dinoflagellate</name>
    <dbReference type="NCBI Taxonomy" id="2966"/>
    <lineage>
        <taxon>Eukaryota</taxon>
        <taxon>Sar</taxon>
        <taxon>Alveolata</taxon>
        <taxon>Dinophyceae</taxon>
        <taxon>Noctilucales</taxon>
        <taxon>Noctilucaceae</taxon>
        <taxon>Noctiluca</taxon>
    </lineage>
</organism>
<dbReference type="EMBL" id="HBFQ01026974">
    <property type="protein sequence ID" value="CAD8844707.1"/>
    <property type="molecule type" value="Transcribed_RNA"/>
</dbReference>
<name>A0A7S1A6V2_NOCSC</name>
<feature type="region of interest" description="Disordered" evidence="2">
    <location>
        <begin position="348"/>
        <end position="368"/>
    </location>
</feature>
<accession>A0A7S1A6V2</accession>
<feature type="compositionally biased region" description="Basic and acidic residues" evidence="2">
    <location>
        <begin position="351"/>
        <end position="368"/>
    </location>
</feature>
<dbReference type="InterPro" id="IPR018247">
    <property type="entry name" value="EF_Hand_1_Ca_BS"/>
</dbReference>
<evidence type="ECO:0000256" key="1">
    <source>
        <dbReference type="ARBA" id="ARBA00022837"/>
    </source>
</evidence>
<protein>
    <recommendedName>
        <fullName evidence="4">Calmodulin</fullName>
    </recommendedName>
</protein>